<keyword evidence="1" id="KW-1133">Transmembrane helix</keyword>
<feature type="transmembrane region" description="Helical" evidence="1">
    <location>
        <begin position="84"/>
        <end position="107"/>
    </location>
</feature>
<name>A0A948TPQ5_9BACT</name>
<keyword evidence="1" id="KW-0472">Membrane</keyword>
<reference evidence="2" key="2">
    <citation type="submission" date="2021-04" db="EMBL/GenBank/DDBJ databases">
        <authorList>
            <person name="Gilroy R."/>
        </authorList>
    </citation>
    <scope>NUCLEOTIDE SEQUENCE</scope>
    <source>
        <strain evidence="2">8470</strain>
    </source>
</reference>
<gene>
    <name evidence="2" type="ORF">H9928_12505</name>
</gene>
<proteinExistence type="predicted"/>
<organism evidence="2 3">
    <name type="scientific">Candidatus Phocaeicola excrementipullorum</name>
    <dbReference type="NCBI Taxonomy" id="2838731"/>
    <lineage>
        <taxon>Bacteria</taxon>
        <taxon>Pseudomonadati</taxon>
        <taxon>Bacteroidota</taxon>
        <taxon>Bacteroidia</taxon>
        <taxon>Bacteroidales</taxon>
        <taxon>Bacteroidaceae</taxon>
        <taxon>Phocaeicola</taxon>
    </lineage>
</organism>
<dbReference type="EMBL" id="JAHLFJ010000114">
    <property type="protein sequence ID" value="MBU3857328.1"/>
    <property type="molecule type" value="Genomic_DNA"/>
</dbReference>
<dbReference type="Proteomes" id="UP000784286">
    <property type="component" value="Unassembled WGS sequence"/>
</dbReference>
<evidence type="ECO:0000313" key="2">
    <source>
        <dbReference type="EMBL" id="MBU3857328.1"/>
    </source>
</evidence>
<feature type="transmembrane region" description="Helical" evidence="1">
    <location>
        <begin position="127"/>
        <end position="150"/>
    </location>
</feature>
<dbReference type="PANTHER" id="PTHR39165:SF1">
    <property type="entry name" value="DUF456 DOMAIN-CONTAINING PROTEIN"/>
    <property type="match status" value="1"/>
</dbReference>
<evidence type="ECO:0000313" key="3">
    <source>
        <dbReference type="Proteomes" id="UP000784286"/>
    </source>
</evidence>
<accession>A0A948TPQ5</accession>
<reference evidence="2" key="1">
    <citation type="journal article" date="2021" name="PeerJ">
        <title>Extensive microbial diversity within the chicken gut microbiome revealed by metagenomics and culture.</title>
        <authorList>
            <person name="Gilroy R."/>
            <person name="Ravi A."/>
            <person name="Getino M."/>
            <person name="Pursley I."/>
            <person name="Horton D.L."/>
            <person name="Alikhan N.F."/>
            <person name="Baker D."/>
            <person name="Gharbi K."/>
            <person name="Hall N."/>
            <person name="Watson M."/>
            <person name="Adriaenssens E.M."/>
            <person name="Foster-Nyarko E."/>
            <person name="Jarju S."/>
            <person name="Secka A."/>
            <person name="Antonio M."/>
            <person name="Oren A."/>
            <person name="Chaudhuri R.R."/>
            <person name="La Ragione R."/>
            <person name="Hildebrand F."/>
            <person name="Pallen M.J."/>
        </authorList>
    </citation>
    <scope>NUCLEOTIDE SEQUENCE</scope>
    <source>
        <strain evidence="2">8470</strain>
    </source>
</reference>
<protein>
    <submittedName>
        <fullName evidence="2">DUF456 domain-containing protein</fullName>
    </submittedName>
</protein>
<dbReference type="AlphaFoldDB" id="A0A948TPQ5"/>
<dbReference type="PANTHER" id="PTHR39165">
    <property type="entry name" value="IG HYPOTHETICAL 17883"/>
    <property type="match status" value="1"/>
</dbReference>
<sequence length="156" mass="16760">MDILLIILGVICLITAILGTVLPVLPGPPIAYVGMILFHLTDRIQFTPTQLIVWAVLVVLVQVLDYVIPMLGSKYAGGTKWGSWGCVIGTVVGLFFSPWGIVLGPFLGAVAGELLGDKDLKYALKSGLGSLLGFLFGTIVKLMLCGYFIWQFIAAF</sequence>
<keyword evidence="1" id="KW-0812">Transmembrane</keyword>
<dbReference type="InterPro" id="IPR007403">
    <property type="entry name" value="DUF456"/>
</dbReference>
<feature type="transmembrane region" description="Helical" evidence="1">
    <location>
        <begin position="51"/>
        <end position="72"/>
    </location>
</feature>
<dbReference type="Pfam" id="PF04306">
    <property type="entry name" value="DUF456"/>
    <property type="match status" value="1"/>
</dbReference>
<evidence type="ECO:0000256" key="1">
    <source>
        <dbReference type="SAM" id="Phobius"/>
    </source>
</evidence>
<comment type="caution">
    <text evidence="2">The sequence shown here is derived from an EMBL/GenBank/DDBJ whole genome shotgun (WGS) entry which is preliminary data.</text>
</comment>